<dbReference type="SMART" id="SM00320">
    <property type="entry name" value="WD40"/>
    <property type="match status" value="8"/>
</dbReference>
<dbReference type="GO" id="GO:0030686">
    <property type="term" value="C:90S preribosome"/>
    <property type="evidence" value="ECO:0007669"/>
    <property type="project" value="InterPro"/>
</dbReference>
<organism evidence="1 2">
    <name type="scientific">Drosophila guanche</name>
    <name type="common">Fruit fly</name>
    <dbReference type="NCBI Taxonomy" id="7266"/>
    <lineage>
        <taxon>Eukaryota</taxon>
        <taxon>Metazoa</taxon>
        <taxon>Ecdysozoa</taxon>
        <taxon>Arthropoda</taxon>
        <taxon>Hexapoda</taxon>
        <taxon>Insecta</taxon>
        <taxon>Pterygota</taxon>
        <taxon>Neoptera</taxon>
        <taxon>Endopterygota</taxon>
        <taxon>Diptera</taxon>
        <taxon>Brachycera</taxon>
        <taxon>Muscomorpha</taxon>
        <taxon>Ephydroidea</taxon>
        <taxon>Drosophilidae</taxon>
        <taxon>Drosophila</taxon>
        <taxon>Sophophora</taxon>
    </lineage>
</organism>
<dbReference type="STRING" id="7266.A0A3B0JY81"/>
<reference evidence="2" key="1">
    <citation type="submission" date="2018-01" db="EMBL/GenBank/DDBJ databases">
        <authorList>
            <person name="Alioto T."/>
            <person name="Alioto T."/>
        </authorList>
    </citation>
    <scope>NUCLEOTIDE SEQUENCE [LARGE SCALE GENOMIC DNA]</scope>
</reference>
<dbReference type="InterPro" id="IPR036322">
    <property type="entry name" value="WD40_repeat_dom_sf"/>
</dbReference>
<dbReference type="Proteomes" id="UP000268350">
    <property type="component" value="Unassembled WGS sequence"/>
</dbReference>
<dbReference type="EMBL" id="OUUW01000012">
    <property type="protein sequence ID" value="SPP87015.1"/>
    <property type="molecule type" value="Genomic_DNA"/>
</dbReference>
<dbReference type="OrthoDB" id="8883818at2759"/>
<keyword evidence="2" id="KW-1185">Reference proteome</keyword>
<dbReference type="PANTHER" id="PTHR44163:SF1">
    <property type="entry name" value="U3 SMALL NUCLEOLAR RNA-ASSOCIATED PROTEIN 4 HOMOLOG"/>
    <property type="match status" value="1"/>
</dbReference>
<dbReference type="PANTHER" id="PTHR44163">
    <property type="entry name" value="U3 SMALL NUCLEOLAR RNA-ASSOCIATED PROTEIN 4 HOMOLOG"/>
    <property type="match status" value="1"/>
</dbReference>
<name>A0A3B0JY81_DROGU</name>
<dbReference type="InterPro" id="IPR046351">
    <property type="entry name" value="UTP4"/>
</dbReference>
<evidence type="ECO:0000313" key="2">
    <source>
        <dbReference type="Proteomes" id="UP000268350"/>
    </source>
</evidence>
<dbReference type="OMA" id="STYITEW"/>
<evidence type="ECO:0000313" key="1">
    <source>
        <dbReference type="EMBL" id="SPP87015.1"/>
    </source>
</evidence>
<dbReference type="GO" id="GO:0034455">
    <property type="term" value="C:t-UTP complex"/>
    <property type="evidence" value="ECO:0007669"/>
    <property type="project" value="TreeGrafter"/>
</dbReference>
<dbReference type="AlphaFoldDB" id="A0A3B0JY81"/>
<gene>
    <name evidence="1" type="ORF">DGUA_6G009335</name>
</gene>
<dbReference type="GO" id="GO:0000462">
    <property type="term" value="P:maturation of SSU-rRNA from tricistronic rRNA transcript (SSU-rRNA, 5.8S rRNA, LSU-rRNA)"/>
    <property type="evidence" value="ECO:0007669"/>
    <property type="project" value="InterPro"/>
</dbReference>
<dbReference type="InterPro" id="IPR001680">
    <property type="entry name" value="WD40_rpt"/>
</dbReference>
<protein>
    <submittedName>
        <fullName evidence="1">Blast:Cirhin</fullName>
    </submittedName>
</protein>
<proteinExistence type="predicted"/>
<dbReference type="InterPro" id="IPR015943">
    <property type="entry name" value="WD40/YVTN_repeat-like_dom_sf"/>
</dbReference>
<dbReference type="SUPFAM" id="SSF50978">
    <property type="entry name" value="WD40 repeat-like"/>
    <property type="match status" value="2"/>
</dbReference>
<accession>A0A3B0JY81</accession>
<dbReference type="GO" id="GO:0003723">
    <property type="term" value="F:RNA binding"/>
    <property type="evidence" value="ECO:0007669"/>
    <property type="project" value="TreeGrafter"/>
</dbReference>
<dbReference type="Pfam" id="PF00400">
    <property type="entry name" value="WD40"/>
    <property type="match status" value="1"/>
</dbReference>
<sequence>MTAILNEPPQGGGKQQLHNARFYTIKPRAIESLAYNKLAKCLAVSRESGCIELWNMEYTPYLDRVIHLQAEASVEALAWAGSKRLFSVDLSGKLIEWDVQQLKQRYEHSPTGNALWCIDINQQETMLAVGSEEGHINIMSIENNELTYKSLFNKQKGRVLCCKFDKSGKRLVTGSEGCVRIWSVLKGQTLHTMTLSAKDVIVWSLQVLGDNTIVAGDSVGFVTVWNAENGTQIGRQRVLDNNVFALALNEEEDRLVCSGMEPPLIRVYSKTKIRREESESERWIKYIQRDVHKHCVKSLAMAGPLIVSGGLDGILTISSSERNSERNVAQHAPFLKGSVASMATESRLLLLRYPHSVQLWRLASAVVRPEEEQQERWDQPVGHSEDVVVAKAPQKLLQLKVREKSFIQAAALSPDAEWICYSTLTELRFSRLTLEPLAVKRLEEDLPSELTPASHILFTEQGKQLLLLDPSTNRLNFFELQPDRVQFRSSLDLGAQLKGTISHLVESLSGGYLAAASSDNLIGVWQLQASGNRHAAKHLLNLPRHRAGTTALAMHTGRPRLVAAYADGRLVEYDLEKRAFTCETAEYLIPDTKHFCINGITLDPLNPNIFLVHTEEFMYVLERNKRLFSEDYVVNTKSKKYSDESRKLIAENPNGMRLKLELPRQHLVHVFRLSLDELVNVSITTNNLLASLPQPFQRKKFGSA</sequence>
<dbReference type="Gene3D" id="2.130.10.10">
    <property type="entry name" value="YVTN repeat-like/Quinoprotein amine dehydrogenase"/>
    <property type="match status" value="3"/>
</dbReference>
<dbReference type="GO" id="GO:0032040">
    <property type="term" value="C:small-subunit processome"/>
    <property type="evidence" value="ECO:0007669"/>
    <property type="project" value="TreeGrafter"/>
</dbReference>